<dbReference type="PANTHER" id="PTHR43580">
    <property type="entry name" value="OXIDOREDUCTASE GLYR1-RELATED"/>
    <property type="match status" value="1"/>
</dbReference>
<dbReference type="Gene3D" id="3.40.50.720">
    <property type="entry name" value="NAD(P)-binding Rossmann-like Domain"/>
    <property type="match status" value="1"/>
</dbReference>
<dbReference type="Gene3D" id="1.10.1040.10">
    <property type="entry name" value="N-(1-d-carboxylethyl)-l-norvaline Dehydrogenase, domain 2"/>
    <property type="match status" value="1"/>
</dbReference>
<dbReference type="EMBL" id="JBITGY010000019">
    <property type="protein sequence ID" value="MFI6505488.1"/>
    <property type="molecule type" value="Genomic_DNA"/>
</dbReference>
<evidence type="ECO:0000313" key="7">
    <source>
        <dbReference type="Proteomes" id="UP001612741"/>
    </source>
</evidence>
<dbReference type="Proteomes" id="UP001612741">
    <property type="component" value="Unassembled WGS sequence"/>
</dbReference>
<dbReference type="InterPro" id="IPR006115">
    <property type="entry name" value="6PGDH_NADP-bd"/>
</dbReference>
<dbReference type="InterPro" id="IPR036291">
    <property type="entry name" value="NAD(P)-bd_dom_sf"/>
</dbReference>
<dbReference type="Pfam" id="PF14833">
    <property type="entry name" value="NAD_binding_11"/>
    <property type="match status" value="1"/>
</dbReference>
<reference evidence="6 7" key="1">
    <citation type="submission" date="2024-10" db="EMBL/GenBank/DDBJ databases">
        <title>The Natural Products Discovery Center: Release of the First 8490 Sequenced Strains for Exploring Actinobacteria Biosynthetic Diversity.</title>
        <authorList>
            <person name="Kalkreuter E."/>
            <person name="Kautsar S.A."/>
            <person name="Yang D."/>
            <person name="Bader C.D."/>
            <person name="Teijaro C.N."/>
            <person name="Fluegel L."/>
            <person name="Davis C.M."/>
            <person name="Simpson J.R."/>
            <person name="Lauterbach L."/>
            <person name="Steele A.D."/>
            <person name="Gui C."/>
            <person name="Meng S."/>
            <person name="Li G."/>
            <person name="Viehrig K."/>
            <person name="Ye F."/>
            <person name="Su P."/>
            <person name="Kiefer A.F."/>
            <person name="Nichols A."/>
            <person name="Cepeda A.J."/>
            <person name="Yan W."/>
            <person name="Fan B."/>
            <person name="Jiang Y."/>
            <person name="Adhikari A."/>
            <person name="Zheng C.-J."/>
            <person name="Schuster L."/>
            <person name="Cowan T.M."/>
            <person name="Smanski M.J."/>
            <person name="Chevrette M.G."/>
            <person name="De Carvalho L.P.S."/>
            <person name="Shen B."/>
        </authorList>
    </citation>
    <scope>NUCLEOTIDE SEQUENCE [LARGE SCALE GENOMIC DNA]</scope>
    <source>
        <strain evidence="6 7">NPDC050545</strain>
    </source>
</reference>
<evidence type="ECO:0000313" key="6">
    <source>
        <dbReference type="EMBL" id="MFI6505488.1"/>
    </source>
</evidence>
<keyword evidence="7" id="KW-1185">Reference proteome</keyword>
<proteinExistence type="inferred from homology"/>
<dbReference type="SUPFAM" id="SSF48179">
    <property type="entry name" value="6-phosphogluconate dehydrogenase C-terminal domain-like"/>
    <property type="match status" value="1"/>
</dbReference>
<dbReference type="InterPro" id="IPR051265">
    <property type="entry name" value="HIBADH-related_NP60_sf"/>
</dbReference>
<dbReference type="InterPro" id="IPR029154">
    <property type="entry name" value="HIBADH-like_NADP-bd"/>
</dbReference>
<dbReference type="EC" id="1.1.-.-" evidence="6"/>
<protein>
    <submittedName>
        <fullName evidence="6">NAD(P)-dependent oxidoreductase</fullName>
        <ecNumber evidence="6">1.1.-.-</ecNumber>
    </submittedName>
</protein>
<evidence type="ECO:0000259" key="5">
    <source>
        <dbReference type="Pfam" id="PF14833"/>
    </source>
</evidence>
<evidence type="ECO:0000259" key="4">
    <source>
        <dbReference type="Pfam" id="PF03446"/>
    </source>
</evidence>
<keyword evidence="3" id="KW-0520">NAD</keyword>
<sequence>MSTVALLGTGIMGAAMGRNLLRTGHRLSVWNRTRERALPLEADGAVVAGTPAEAVAGADVIITMLADGPAVADAMAQAAPALSAGQVWAQMSTVGVRALDELGALAAGHGLVFVDAPVQGTRQPAEAGTLVILAAGPQDARLESVFDAVGGKVVRVGEVGAATRLKLAVITFGISLTSALGEALALAEALDVPAAGFAEVVTGGPMDSPFAQAKIAAIAAGDYTPSFTVANAETATRLIAEAAALAGVSVDLTEAAGARFRRAEARGHGAQDMAAGYFASFPD</sequence>
<dbReference type="InterPro" id="IPR008927">
    <property type="entry name" value="6-PGluconate_DH-like_C_sf"/>
</dbReference>
<keyword evidence="2 6" id="KW-0560">Oxidoreductase</keyword>
<evidence type="ECO:0000256" key="2">
    <source>
        <dbReference type="ARBA" id="ARBA00023002"/>
    </source>
</evidence>
<comment type="similarity">
    <text evidence="1">Belongs to the HIBADH-related family.</text>
</comment>
<dbReference type="InterPro" id="IPR013328">
    <property type="entry name" value="6PGD_dom2"/>
</dbReference>
<comment type="caution">
    <text evidence="6">The sequence shown here is derived from an EMBL/GenBank/DDBJ whole genome shotgun (WGS) entry which is preliminary data.</text>
</comment>
<accession>A0ABW7ZDF5</accession>
<gene>
    <name evidence="6" type="ORF">ACIBG2_49465</name>
</gene>
<dbReference type="PANTHER" id="PTHR43580:SF2">
    <property type="entry name" value="CYTOKINE-LIKE NUCLEAR FACTOR N-PAC"/>
    <property type="match status" value="1"/>
</dbReference>
<dbReference type="PIRSF" id="PIRSF000103">
    <property type="entry name" value="HIBADH"/>
    <property type="match status" value="1"/>
</dbReference>
<name>A0ABW7ZDF5_9ACTN</name>
<feature type="domain" description="6-phosphogluconate dehydrogenase NADP-binding" evidence="4">
    <location>
        <begin position="3"/>
        <end position="157"/>
    </location>
</feature>
<evidence type="ECO:0000256" key="3">
    <source>
        <dbReference type="ARBA" id="ARBA00023027"/>
    </source>
</evidence>
<dbReference type="SUPFAM" id="SSF51735">
    <property type="entry name" value="NAD(P)-binding Rossmann-fold domains"/>
    <property type="match status" value="1"/>
</dbReference>
<dbReference type="GO" id="GO:0016491">
    <property type="term" value="F:oxidoreductase activity"/>
    <property type="evidence" value="ECO:0007669"/>
    <property type="project" value="UniProtKB-KW"/>
</dbReference>
<feature type="domain" description="3-hydroxyisobutyrate dehydrogenase-like NAD-binding" evidence="5">
    <location>
        <begin position="160"/>
        <end position="275"/>
    </location>
</feature>
<dbReference type="InterPro" id="IPR015815">
    <property type="entry name" value="HIBADH-related"/>
</dbReference>
<organism evidence="6 7">
    <name type="scientific">Nonomuraea typhae</name>
    <dbReference type="NCBI Taxonomy" id="2603600"/>
    <lineage>
        <taxon>Bacteria</taxon>
        <taxon>Bacillati</taxon>
        <taxon>Actinomycetota</taxon>
        <taxon>Actinomycetes</taxon>
        <taxon>Streptosporangiales</taxon>
        <taxon>Streptosporangiaceae</taxon>
        <taxon>Nonomuraea</taxon>
    </lineage>
</organism>
<dbReference type="RefSeq" id="WP_397091701.1">
    <property type="nucleotide sequence ID" value="NZ_JBITGY010000019.1"/>
</dbReference>
<evidence type="ECO:0000256" key="1">
    <source>
        <dbReference type="ARBA" id="ARBA00009080"/>
    </source>
</evidence>
<dbReference type="Pfam" id="PF03446">
    <property type="entry name" value="NAD_binding_2"/>
    <property type="match status" value="1"/>
</dbReference>